<dbReference type="EMBL" id="BMSX01000043">
    <property type="protein sequence ID" value="GGR62141.1"/>
    <property type="molecule type" value="Genomic_DNA"/>
</dbReference>
<evidence type="ECO:0000313" key="2">
    <source>
        <dbReference type="EMBL" id="GGR62141.1"/>
    </source>
</evidence>
<comment type="caution">
    <text evidence="2">The sequence shown here is derived from an EMBL/GenBank/DDBJ whole genome shotgun (WGS) entry which is preliminary data.</text>
</comment>
<reference evidence="2" key="2">
    <citation type="submission" date="2020-09" db="EMBL/GenBank/DDBJ databases">
        <authorList>
            <person name="Sun Q."/>
            <person name="Ohkuma M."/>
        </authorList>
    </citation>
    <scope>NUCLEOTIDE SEQUENCE</scope>
    <source>
        <strain evidence="2">JCM 4346</strain>
    </source>
</reference>
<sequence>MKRLDSAYEPSAKGWFEVSGGYVPRLRARRTEFDHMVRPDGSRPRPPLGATVQPTVQPSVGATLSLNRAGCGRRGAGQAGSHRQPAYASASTARERTREAFLGLGWDVLPSETNFLWLPTGDASGSVAQEGERRGLPVRAFPGSGLRVTVGSPEANDLLTRGGRGDRTTGPVTHRERGPRRCHAGPMTFLRMWPKTTDVRTSASSGRFVSLSRTTACR</sequence>
<name>A0A918FNZ9_9ACTN</name>
<dbReference type="Proteomes" id="UP000658320">
    <property type="component" value="Unassembled WGS sequence"/>
</dbReference>
<dbReference type="Gene3D" id="3.90.1150.10">
    <property type="entry name" value="Aspartate Aminotransferase, domain 1"/>
    <property type="match status" value="1"/>
</dbReference>
<reference evidence="2" key="1">
    <citation type="journal article" date="2014" name="Int. J. Syst. Evol. Microbiol.">
        <title>Complete genome sequence of Corynebacterium casei LMG S-19264T (=DSM 44701T), isolated from a smear-ripened cheese.</title>
        <authorList>
            <consortium name="US DOE Joint Genome Institute (JGI-PGF)"/>
            <person name="Walter F."/>
            <person name="Albersmeier A."/>
            <person name="Kalinowski J."/>
            <person name="Ruckert C."/>
        </authorList>
    </citation>
    <scope>NUCLEOTIDE SEQUENCE</scope>
    <source>
        <strain evidence="2">JCM 4346</strain>
    </source>
</reference>
<evidence type="ECO:0000256" key="1">
    <source>
        <dbReference type="SAM" id="MobiDB-lite"/>
    </source>
</evidence>
<dbReference type="AlphaFoldDB" id="A0A918FNZ9"/>
<organism evidence="2 3">
    <name type="scientific">Streptomyces aurantiogriseus</name>
    <dbReference type="NCBI Taxonomy" id="66870"/>
    <lineage>
        <taxon>Bacteria</taxon>
        <taxon>Bacillati</taxon>
        <taxon>Actinomycetota</taxon>
        <taxon>Actinomycetes</taxon>
        <taxon>Kitasatosporales</taxon>
        <taxon>Streptomycetaceae</taxon>
        <taxon>Streptomyces</taxon>
    </lineage>
</organism>
<keyword evidence="3" id="KW-1185">Reference proteome</keyword>
<dbReference type="InterPro" id="IPR015422">
    <property type="entry name" value="PyrdxlP-dep_Trfase_small"/>
</dbReference>
<feature type="region of interest" description="Disordered" evidence="1">
    <location>
        <begin position="71"/>
        <end position="93"/>
    </location>
</feature>
<proteinExistence type="predicted"/>
<evidence type="ECO:0000313" key="3">
    <source>
        <dbReference type="Proteomes" id="UP000658320"/>
    </source>
</evidence>
<feature type="region of interest" description="Disordered" evidence="1">
    <location>
        <begin position="154"/>
        <end position="181"/>
    </location>
</feature>
<protein>
    <submittedName>
        <fullName evidence="2">Uncharacterized protein</fullName>
    </submittedName>
</protein>
<accession>A0A918FNZ9</accession>
<gene>
    <name evidence="2" type="ORF">GCM10010251_93610</name>
</gene>